<dbReference type="SUPFAM" id="SSF143422">
    <property type="entry name" value="Transposase IS200-like"/>
    <property type="match status" value="1"/>
</dbReference>
<organism evidence="1 2">
    <name type="scientific">Salegentibacter flavus</name>
    <dbReference type="NCBI Taxonomy" id="287099"/>
    <lineage>
        <taxon>Bacteria</taxon>
        <taxon>Pseudomonadati</taxon>
        <taxon>Bacteroidota</taxon>
        <taxon>Flavobacteriia</taxon>
        <taxon>Flavobacteriales</taxon>
        <taxon>Flavobacteriaceae</taxon>
        <taxon>Salegentibacter</taxon>
    </lineage>
</organism>
<proteinExistence type="predicted"/>
<gene>
    <name evidence="1" type="ORF">SAMN05660413_02622</name>
</gene>
<reference evidence="1 2" key="1">
    <citation type="submission" date="2016-10" db="EMBL/GenBank/DDBJ databases">
        <authorList>
            <person name="de Groot N.N."/>
        </authorList>
    </citation>
    <scope>NUCLEOTIDE SEQUENCE [LARGE SCALE GENOMIC DNA]</scope>
    <source>
        <strain evidence="1 2">DSM 17794</strain>
    </source>
</reference>
<dbReference type="AlphaFoldDB" id="A0A1I5BZN3"/>
<accession>A0A1I5BZN3</accession>
<dbReference type="STRING" id="287099.SAMN05660413_02622"/>
<evidence type="ECO:0008006" key="3">
    <source>
        <dbReference type="Google" id="ProtNLM"/>
    </source>
</evidence>
<dbReference type="GO" id="GO:0006313">
    <property type="term" value="P:DNA transposition"/>
    <property type="evidence" value="ECO:0007669"/>
    <property type="project" value="InterPro"/>
</dbReference>
<name>A0A1I5BZN3_9FLAO</name>
<sequence>MKAGYTIKDQTRAHFITATIVDWIDIFSRQIYRDCIVNSLSYCIKKKGIILYGYVIMSNHIHRCVRSHDLAL</sequence>
<evidence type="ECO:0000313" key="1">
    <source>
        <dbReference type="EMBL" id="SFN80125.1"/>
    </source>
</evidence>
<dbReference type="InterPro" id="IPR036515">
    <property type="entry name" value="Transposase_17_sf"/>
</dbReference>
<dbReference type="Gene3D" id="3.30.70.1290">
    <property type="entry name" value="Transposase IS200-like"/>
    <property type="match status" value="1"/>
</dbReference>
<protein>
    <recommendedName>
        <fullName evidence="3">Transposase IS200 like</fullName>
    </recommendedName>
</protein>
<dbReference type="Proteomes" id="UP000199153">
    <property type="component" value="Unassembled WGS sequence"/>
</dbReference>
<dbReference type="GO" id="GO:0004803">
    <property type="term" value="F:transposase activity"/>
    <property type="evidence" value="ECO:0007669"/>
    <property type="project" value="InterPro"/>
</dbReference>
<dbReference type="EMBL" id="FOVL01000018">
    <property type="protein sequence ID" value="SFN80125.1"/>
    <property type="molecule type" value="Genomic_DNA"/>
</dbReference>
<keyword evidence="2" id="KW-1185">Reference proteome</keyword>
<dbReference type="GO" id="GO:0003677">
    <property type="term" value="F:DNA binding"/>
    <property type="evidence" value="ECO:0007669"/>
    <property type="project" value="InterPro"/>
</dbReference>
<evidence type="ECO:0000313" key="2">
    <source>
        <dbReference type="Proteomes" id="UP000199153"/>
    </source>
</evidence>